<reference evidence="2" key="1">
    <citation type="submission" date="2021-01" db="EMBL/GenBank/DDBJ databases">
        <title>Whole genome shotgun sequence of Virgisporangium ochraceum NBRC 16418.</title>
        <authorList>
            <person name="Komaki H."/>
            <person name="Tamura T."/>
        </authorList>
    </citation>
    <scope>NUCLEOTIDE SEQUENCE</scope>
    <source>
        <strain evidence="2">NBRC 16418</strain>
    </source>
</reference>
<keyword evidence="3" id="KW-1185">Reference proteome</keyword>
<dbReference type="EMBL" id="BOPH01000057">
    <property type="protein sequence ID" value="GIJ69212.1"/>
    <property type="molecule type" value="Genomic_DNA"/>
</dbReference>
<dbReference type="AlphaFoldDB" id="A0A8J3ZS61"/>
<proteinExistence type="predicted"/>
<gene>
    <name evidence="2" type="ORF">Voc01_041290</name>
</gene>
<evidence type="ECO:0000313" key="2">
    <source>
        <dbReference type="EMBL" id="GIJ69212.1"/>
    </source>
</evidence>
<feature type="domain" description="Glucose/Sorbosone dehydrogenase" evidence="1">
    <location>
        <begin position="54"/>
        <end position="333"/>
    </location>
</feature>
<dbReference type="InterPro" id="IPR011041">
    <property type="entry name" value="Quinoprot_gluc/sorb_DH_b-prop"/>
</dbReference>
<comment type="caution">
    <text evidence="2">The sequence shown here is derived from an EMBL/GenBank/DDBJ whole genome shotgun (WGS) entry which is preliminary data.</text>
</comment>
<dbReference type="RefSeq" id="WP_203929142.1">
    <property type="nucleotide sequence ID" value="NZ_BOPH01000057.1"/>
</dbReference>
<evidence type="ECO:0000259" key="1">
    <source>
        <dbReference type="Pfam" id="PF07995"/>
    </source>
</evidence>
<dbReference type="Proteomes" id="UP000635606">
    <property type="component" value="Unassembled WGS sequence"/>
</dbReference>
<dbReference type="Pfam" id="PF07995">
    <property type="entry name" value="GSDH"/>
    <property type="match status" value="1"/>
</dbReference>
<dbReference type="InterPro" id="IPR012938">
    <property type="entry name" value="Glc/Sorbosone_DH"/>
</dbReference>
<evidence type="ECO:0000313" key="3">
    <source>
        <dbReference type="Proteomes" id="UP000635606"/>
    </source>
</evidence>
<protein>
    <recommendedName>
        <fullName evidence="1">Glucose/Sorbosone dehydrogenase domain-containing protein</fullName>
    </recommendedName>
</protein>
<organism evidence="2 3">
    <name type="scientific">Virgisporangium ochraceum</name>
    <dbReference type="NCBI Taxonomy" id="65505"/>
    <lineage>
        <taxon>Bacteria</taxon>
        <taxon>Bacillati</taxon>
        <taxon>Actinomycetota</taxon>
        <taxon>Actinomycetes</taxon>
        <taxon>Micromonosporales</taxon>
        <taxon>Micromonosporaceae</taxon>
        <taxon>Virgisporangium</taxon>
    </lineage>
</organism>
<dbReference type="InterPro" id="IPR011042">
    <property type="entry name" value="6-blade_b-propeller_TolB-like"/>
</dbReference>
<dbReference type="PANTHER" id="PTHR19328">
    <property type="entry name" value="HEDGEHOG-INTERACTING PROTEIN"/>
    <property type="match status" value="1"/>
</dbReference>
<dbReference type="PANTHER" id="PTHR19328:SF13">
    <property type="entry name" value="HIPL1 PROTEIN"/>
    <property type="match status" value="1"/>
</dbReference>
<dbReference type="Gene3D" id="2.120.10.30">
    <property type="entry name" value="TolB, C-terminal domain"/>
    <property type="match status" value="1"/>
</dbReference>
<accession>A0A8J3ZS61</accession>
<name>A0A8J3ZS61_9ACTN</name>
<dbReference type="SUPFAM" id="SSF50952">
    <property type="entry name" value="Soluble quinoprotein glucose dehydrogenase"/>
    <property type="match status" value="1"/>
</dbReference>
<sequence>MRRGWLVAAGATVVVVVLAVVAGFRFLNWFSSPTLSSDGSPSVSVAVTDVATGLRSPWGLAFRPDGTALVSERDTGRVVEVRDGRVTEVARLDSRHRGEGGLLGIALSPDGWLYAYYTTADDNRIVRLRPGAGGSPEVLVTGIPAAGIHNGGRLAFGPDGFLYAGTGDADRTSRAQDRDDLGGKILRMTPEGRPAPGNPFGTLVWSYGHRNVQGFGWASDGTMYASEFGQNRYDELNRIEAGRNYGWPEVEGDSDRFTRPLATWTTADASPSGLAVIGDRVYVAGLRGRTLWRVTRDGGSAERLLDDAYGRLRTVAQAPDGSVWVVTSNTDGRGDPRNGDDRILRFTP</sequence>